<dbReference type="Proteomes" id="UP000741282">
    <property type="component" value="Unassembled WGS sequence"/>
</dbReference>
<gene>
    <name evidence="3" type="ORF">KC685_04130</name>
</gene>
<feature type="compositionally biased region" description="Polar residues" evidence="1">
    <location>
        <begin position="263"/>
        <end position="276"/>
    </location>
</feature>
<comment type="caution">
    <text evidence="3">The sequence shown here is derived from an EMBL/GenBank/DDBJ whole genome shotgun (WGS) entry which is preliminary data.</text>
</comment>
<feature type="region of interest" description="Disordered" evidence="1">
    <location>
        <begin position="588"/>
        <end position="614"/>
    </location>
</feature>
<name>A0A955I117_9BACT</name>
<dbReference type="AlphaFoldDB" id="A0A955I117"/>
<sequence length="689" mass="76604">METKKNILTTEENEFLEALDQGEHGPSDAFVDELEQKVVRTFETGSPSKSNFFGGLFMNLRNKKLFVGGVSILSVFLIAGIGYFTFSSFFSPDIQTKDQLTLEEILANAVEKNSMRGLGDASYNNLLSTKAFAENGNSLSADLAQSVGIPSPYGWEDYNYSTSTSTFTPGAAFDTCPVMNFPSVNSKTTSVSKYFYDDQGSSLSLNTLTDSKGNILNYFLSKGNESYIYYGGEYAVKLVFEDYLYEKPALDQSGMEPSDVIDPSSTDPNTPVSDPNTVGLDDTVTVDSDEVVEMQIEEVMDPQQLDQVEDPKDYISQFFGDNTTLIGTETLDGVDAYVVEWSYDSSCDFEDALTLEKATSSYAETNTPIDENTYTIIDRTWIDSESFLILKTESYINSADQANLIGTRVDRTITKNTTIAEVQNEFVYSLDPSIPVREVVYKSVEPNSEYYQAVALAKEQGIKLLFPTDTSLQLNYVAPWSTRVEGDDFYLDRAFYAPGVVGQNMFVQMNPSSISEYYVSVFNLSFSSADYEKSINIEYWNIEPAKVIDWVWGDSATRKESRTLIINGEEIRADVYVIDQTSYVDDLMPVDEPPATGSGSTGGSSGSYEGSDDRIEGENQYRYIIFEYDGYTISISETNTTVQGLKAYDLSVATDQSAVNGLVDEMYKRFNDSNDMTIDFPKGAETMPL</sequence>
<feature type="region of interest" description="Disordered" evidence="1">
    <location>
        <begin position="251"/>
        <end position="282"/>
    </location>
</feature>
<keyword evidence="2" id="KW-0812">Transmembrane</keyword>
<evidence type="ECO:0000313" key="4">
    <source>
        <dbReference type="Proteomes" id="UP000741282"/>
    </source>
</evidence>
<reference evidence="3" key="2">
    <citation type="journal article" date="2021" name="Microbiome">
        <title>Successional dynamics and alternative stable states in a saline activated sludge microbial community over 9 years.</title>
        <authorList>
            <person name="Wang Y."/>
            <person name="Ye J."/>
            <person name="Ju F."/>
            <person name="Liu L."/>
            <person name="Boyd J.A."/>
            <person name="Deng Y."/>
            <person name="Parks D.H."/>
            <person name="Jiang X."/>
            <person name="Yin X."/>
            <person name="Woodcroft B.J."/>
            <person name="Tyson G.W."/>
            <person name="Hugenholtz P."/>
            <person name="Polz M.F."/>
            <person name="Zhang T."/>
        </authorList>
    </citation>
    <scope>NUCLEOTIDE SEQUENCE</scope>
    <source>
        <strain evidence="3">HKST-UBA17</strain>
    </source>
</reference>
<feature type="transmembrane region" description="Helical" evidence="2">
    <location>
        <begin position="65"/>
        <end position="86"/>
    </location>
</feature>
<evidence type="ECO:0000256" key="2">
    <source>
        <dbReference type="SAM" id="Phobius"/>
    </source>
</evidence>
<keyword evidence="2" id="KW-1133">Transmembrane helix</keyword>
<evidence type="ECO:0000313" key="3">
    <source>
        <dbReference type="EMBL" id="MCA9377080.1"/>
    </source>
</evidence>
<keyword evidence="2" id="KW-0472">Membrane</keyword>
<protein>
    <submittedName>
        <fullName evidence="3">Uncharacterized protein</fullName>
    </submittedName>
</protein>
<reference evidence="3" key="1">
    <citation type="submission" date="2020-04" db="EMBL/GenBank/DDBJ databases">
        <authorList>
            <person name="Zhang T."/>
        </authorList>
    </citation>
    <scope>NUCLEOTIDE SEQUENCE</scope>
    <source>
        <strain evidence="3">HKST-UBA17</strain>
    </source>
</reference>
<evidence type="ECO:0000256" key="1">
    <source>
        <dbReference type="SAM" id="MobiDB-lite"/>
    </source>
</evidence>
<dbReference type="EMBL" id="JAGQLN010000016">
    <property type="protein sequence ID" value="MCA9377080.1"/>
    <property type="molecule type" value="Genomic_DNA"/>
</dbReference>
<proteinExistence type="predicted"/>
<organism evidence="3 4">
    <name type="scientific">Candidatus Dojkabacteria bacterium</name>
    <dbReference type="NCBI Taxonomy" id="2099670"/>
    <lineage>
        <taxon>Bacteria</taxon>
        <taxon>Candidatus Dojkabacteria</taxon>
    </lineage>
</organism>
<accession>A0A955I117</accession>